<evidence type="ECO:0000256" key="1">
    <source>
        <dbReference type="SAM" id="MobiDB-lite"/>
    </source>
</evidence>
<sequence>MSKYADLTIACFGFLILMAAGVTGYTKGYRVAEAEWSLKLANEKTAITNSLNKEIQRQIDANAESKKREAERIAAMEAENKRLEELVGELQDAEKLDPNRDHGGISHDSGMRINKVR</sequence>
<accession>A0A833CIQ7</accession>
<proteinExistence type="predicted"/>
<dbReference type="Proteomes" id="UP000430843">
    <property type="component" value="Unassembled WGS sequence"/>
</dbReference>
<dbReference type="AlphaFoldDB" id="A0A833CIQ7"/>
<dbReference type="EMBL" id="WBWA01000028">
    <property type="protein sequence ID" value="KAB2662745.1"/>
    <property type="molecule type" value="Genomic_DNA"/>
</dbReference>
<organism evidence="2 3">
    <name type="scientific">Brucella tritici</name>
    <dbReference type="NCBI Taxonomy" id="94626"/>
    <lineage>
        <taxon>Bacteria</taxon>
        <taxon>Pseudomonadati</taxon>
        <taxon>Pseudomonadota</taxon>
        <taxon>Alphaproteobacteria</taxon>
        <taxon>Hyphomicrobiales</taxon>
        <taxon>Brucellaceae</taxon>
        <taxon>Brucella/Ochrobactrum group</taxon>
        <taxon>Brucella</taxon>
    </lineage>
</organism>
<dbReference type="RefSeq" id="WP_151678647.1">
    <property type="nucleotide sequence ID" value="NZ_WBWA01000028.1"/>
</dbReference>
<reference evidence="2 3" key="1">
    <citation type="submission" date="2019-09" db="EMBL/GenBank/DDBJ databases">
        <title>Taxonomic organization of the family Brucellaceae based on a phylogenomic approach.</title>
        <authorList>
            <person name="Leclercq S."/>
            <person name="Cloeckaert A."/>
            <person name="Zygmunt M.S."/>
        </authorList>
    </citation>
    <scope>NUCLEOTIDE SEQUENCE [LARGE SCALE GENOMIC DNA]</scope>
    <source>
        <strain evidence="2 3">LMG 18957</strain>
    </source>
</reference>
<evidence type="ECO:0000313" key="3">
    <source>
        <dbReference type="Proteomes" id="UP000430843"/>
    </source>
</evidence>
<feature type="compositionally biased region" description="Basic and acidic residues" evidence="1">
    <location>
        <begin position="92"/>
        <end position="105"/>
    </location>
</feature>
<feature type="region of interest" description="Disordered" evidence="1">
    <location>
        <begin position="91"/>
        <end position="117"/>
    </location>
</feature>
<protein>
    <submittedName>
        <fullName evidence="2">Uncharacterized protein</fullName>
    </submittedName>
</protein>
<gene>
    <name evidence="2" type="ORF">F9K91_21150</name>
</gene>
<comment type="caution">
    <text evidence="2">The sequence shown here is derived from an EMBL/GenBank/DDBJ whole genome shotgun (WGS) entry which is preliminary data.</text>
</comment>
<name>A0A833CIQ7_9HYPH</name>
<evidence type="ECO:0000313" key="2">
    <source>
        <dbReference type="EMBL" id="KAB2662745.1"/>
    </source>
</evidence>
<keyword evidence="3" id="KW-1185">Reference proteome</keyword>